<dbReference type="EMBL" id="GBXM01094119">
    <property type="protein sequence ID" value="JAH14458.1"/>
    <property type="molecule type" value="Transcribed_RNA"/>
</dbReference>
<evidence type="ECO:0000313" key="1">
    <source>
        <dbReference type="EMBL" id="JAH14458.1"/>
    </source>
</evidence>
<reference evidence="1" key="2">
    <citation type="journal article" date="2015" name="Fish Shellfish Immunol.">
        <title>Early steps in the European eel (Anguilla anguilla)-Vibrio vulnificus interaction in the gills: Role of the RtxA13 toxin.</title>
        <authorList>
            <person name="Callol A."/>
            <person name="Pajuelo D."/>
            <person name="Ebbesson L."/>
            <person name="Teles M."/>
            <person name="MacKenzie S."/>
            <person name="Amaro C."/>
        </authorList>
    </citation>
    <scope>NUCLEOTIDE SEQUENCE</scope>
</reference>
<proteinExistence type="predicted"/>
<organism evidence="1">
    <name type="scientific">Anguilla anguilla</name>
    <name type="common">European freshwater eel</name>
    <name type="synonym">Muraena anguilla</name>
    <dbReference type="NCBI Taxonomy" id="7936"/>
    <lineage>
        <taxon>Eukaryota</taxon>
        <taxon>Metazoa</taxon>
        <taxon>Chordata</taxon>
        <taxon>Craniata</taxon>
        <taxon>Vertebrata</taxon>
        <taxon>Euteleostomi</taxon>
        <taxon>Actinopterygii</taxon>
        <taxon>Neopterygii</taxon>
        <taxon>Teleostei</taxon>
        <taxon>Anguilliformes</taxon>
        <taxon>Anguillidae</taxon>
        <taxon>Anguilla</taxon>
    </lineage>
</organism>
<reference evidence="1" key="1">
    <citation type="submission" date="2014-11" db="EMBL/GenBank/DDBJ databases">
        <authorList>
            <person name="Amaro Gonzalez C."/>
        </authorList>
    </citation>
    <scope>NUCLEOTIDE SEQUENCE</scope>
</reference>
<name>A0A0E9QEC8_ANGAN</name>
<sequence length="29" mass="3211">MSSRSVGEMSLNYISCIVLLMVKFKCSPS</sequence>
<protein>
    <submittedName>
        <fullName evidence="1">Uncharacterized protein</fullName>
    </submittedName>
</protein>
<dbReference type="AlphaFoldDB" id="A0A0E9QEC8"/>
<accession>A0A0E9QEC8</accession>